<proteinExistence type="predicted"/>
<dbReference type="EMBL" id="CAADRP010001524">
    <property type="protein sequence ID" value="VFU39308.1"/>
    <property type="molecule type" value="Genomic_DNA"/>
</dbReference>
<accession>A0A6N2LDQ9</accession>
<sequence length="217" mass="24580">MLEEETREIYGAMHGQTRRSARIWALEEKARQLSLQRRTQKPPPPPPPSASALESNQKKRRGRKRKSLLLDMGVNSVAPALKGKDFFFLGGCSCCSFCSTIFSVSFDVPFHKTTLVVSQGSYTAMSTTTATFVDHPMLVELDELDDGTCMQHLVDYHDDEVVGLDKISKLLNTYTQVMYKVEHELDQNHSDLILTSCKLWTALPCRNDWQPIGFEFC</sequence>
<dbReference type="AlphaFoldDB" id="A0A6N2LDQ9"/>
<feature type="region of interest" description="Disordered" evidence="1">
    <location>
        <begin position="33"/>
        <end position="64"/>
    </location>
</feature>
<evidence type="ECO:0000313" key="2">
    <source>
        <dbReference type="EMBL" id="VFU39308.1"/>
    </source>
</evidence>
<gene>
    <name evidence="2" type="ORF">SVIM_LOCUS217683</name>
</gene>
<protein>
    <submittedName>
        <fullName evidence="2">Uncharacterized protein</fullName>
    </submittedName>
</protein>
<evidence type="ECO:0000256" key="1">
    <source>
        <dbReference type="SAM" id="MobiDB-lite"/>
    </source>
</evidence>
<name>A0A6N2LDQ9_SALVM</name>
<organism evidence="2">
    <name type="scientific">Salix viminalis</name>
    <name type="common">Common osier</name>
    <name type="synonym">Basket willow</name>
    <dbReference type="NCBI Taxonomy" id="40686"/>
    <lineage>
        <taxon>Eukaryota</taxon>
        <taxon>Viridiplantae</taxon>
        <taxon>Streptophyta</taxon>
        <taxon>Embryophyta</taxon>
        <taxon>Tracheophyta</taxon>
        <taxon>Spermatophyta</taxon>
        <taxon>Magnoliopsida</taxon>
        <taxon>eudicotyledons</taxon>
        <taxon>Gunneridae</taxon>
        <taxon>Pentapetalae</taxon>
        <taxon>rosids</taxon>
        <taxon>fabids</taxon>
        <taxon>Malpighiales</taxon>
        <taxon>Salicaceae</taxon>
        <taxon>Saliceae</taxon>
        <taxon>Salix</taxon>
    </lineage>
</organism>
<reference evidence="2" key="1">
    <citation type="submission" date="2019-03" db="EMBL/GenBank/DDBJ databases">
        <authorList>
            <person name="Mank J."/>
            <person name="Almeida P."/>
        </authorList>
    </citation>
    <scope>NUCLEOTIDE SEQUENCE</scope>
    <source>
        <strain evidence="2">78183</strain>
    </source>
</reference>